<dbReference type="AlphaFoldDB" id="A0A0A9FTQ3"/>
<proteinExistence type="predicted"/>
<accession>A0A0A9FTQ3</accession>
<sequence>MKFISEVIKKYIDHLKLSNNISNVSRLPGNFPHIHLALEQNNLLLIW</sequence>
<reference evidence="1" key="2">
    <citation type="journal article" date="2015" name="Data Brief">
        <title>Shoot transcriptome of the giant reed, Arundo donax.</title>
        <authorList>
            <person name="Barrero R.A."/>
            <person name="Guerrero F.D."/>
            <person name="Moolhuijzen P."/>
            <person name="Goolsby J.A."/>
            <person name="Tidwell J."/>
            <person name="Bellgard S.E."/>
            <person name="Bellgard M.I."/>
        </authorList>
    </citation>
    <scope>NUCLEOTIDE SEQUENCE</scope>
    <source>
        <tissue evidence="1">Shoot tissue taken approximately 20 cm above the soil surface</tissue>
    </source>
</reference>
<evidence type="ECO:0000313" key="1">
    <source>
        <dbReference type="EMBL" id="JAE13716.1"/>
    </source>
</evidence>
<protein>
    <submittedName>
        <fullName evidence="1">Uncharacterized protein</fullName>
    </submittedName>
</protein>
<dbReference type="EMBL" id="GBRH01184180">
    <property type="protein sequence ID" value="JAE13716.1"/>
    <property type="molecule type" value="Transcribed_RNA"/>
</dbReference>
<organism evidence="1">
    <name type="scientific">Arundo donax</name>
    <name type="common">Giant reed</name>
    <name type="synonym">Donax arundinaceus</name>
    <dbReference type="NCBI Taxonomy" id="35708"/>
    <lineage>
        <taxon>Eukaryota</taxon>
        <taxon>Viridiplantae</taxon>
        <taxon>Streptophyta</taxon>
        <taxon>Embryophyta</taxon>
        <taxon>Tracheophyta</taxon>
        <taxon>Spermatophyta</taxon>
        <taxon>Magnoliopsida</taxon>
        <taxon>Liliopsida</taxon>
        <taxon>Poales</taxon>
        <taxon>Poaceae</taxon>
        <taxon>PACMAD clade</taxon>
        <taxon>Arundinoideae</taxon>
        <taxon>Arundineae</taxon>
        <taxon>Arundo</taxon>
    </lineage>
</organism>
<name>A0A0A9FTQ3_ARUDO</name>
<reference evidence="1" key="1">
    <citation type="submission" date="2014-09" db="EMBL/GenBank/DDBJ databases">
        <authorList>
            <person name="Magalhaes I.L.F."/>
            <person name="Oliveira U."/>
            <person name="Santos F.R."/>
            <person name="Vidigal T.H.D.A."/>
            <person name="Brescovit A.D."/>
            <person name="Santos A.J."/>
        </authorList>
    </citation>
    <scope>NUCLEOTIDE SEQUENCE</scope>
    <source>
        <tissue evidence="1">Shoot tissue taken approximately 20 cm above the soil surface</tissue>
    </source>
</reference>